<evidence type="ECO:0000259" key="2">
    <source>
        <dbReference type="Pfam" id="PF10551"/>
    </source>
</evidence>
<dbReference type="PANTHER" id="PTHR47718">
    <property type="entry name" value="OS01G0519700 PROTEIN"/>
    <property type="match status" value="1"/>
</dbReference>
<dbReference type="Proteomes" id="UP000236291">
    <property type="component" value="Unassembled WGS sequence"/>
</dbReference>
<dbReference type="PANTHER" id="PTHR47718:SF15">
    <property type="entry name" value="PROTEIN FAR1-RELATED SEQUENCE 5-LIKE"/>
    <property type="match status" value="1"/>
</dbReference>
<feature type="domain" description="MULE transposase" evidence="2">
    <location>
        <begin position="166"/>
        <end position="242"/>
    </location>
</feature>
<feature type="compositionally biased region" description="Acidic residues" evidence="1">
    <location>
        <begin position="27"/>
        <end position="37"/>
    </location>
</feature>
<evidence type="ECO:0000313" key="3">
    <source>
        <dbReference type="EMBL" id="PNX73244.1"/>
    </source>
</evidence>
<organism evidence="3 4">
    <name type="scientific">Trifolium pratense</name>
    <name type="common">Red clover</name>
    <dbReference type="NCBI Taxonomy" id="57577"/>
    <lineage>
        <taxon>Eukaryota</taxon>
        <taxon>Viridiplantae</taxon>
        <taxon>Streptophyta</taxon>
        <taxon>Embryophyta</taxon>
        <taxon>Tracheophyta</taxon>
        <taxon>Spermatophyta</taxon>
        <taxon>Magnoliopsida</taxon>
        <taxon>eudicotyledons</taxon>
        <taxon>Gunneridae</taxon>
        <taxon>Pentapetalae</taxon>
        <taxon>rosids</taxon>
        <taxon>fabids</taxon>
        <taxon>Fabales</taxon>
        <taxon>Fabaceae</taxon>
        <taxon>Papilionoideae</taxon>
        <taxon>50 kb inversion clade</taxon>
        <taxon>NPAAA clade</taxon>
        <taxon>Hologalegina</taxon>
        <taxon>IRL clade</taxon>
        <taxon>Trifolieae</taxon>
        <taxon>Trifolium</taxon>
    </lineage>
</organism>
<evidence type="ECO:0000313" key="4">
    <source>
        <dbReference type="Proteomes" id="UP000236291"/>
    </source>
</evidence>
<dbReference type="STRING" id="57577.A0A2K3L3Z6"/>
<sequence length="242" mass="27222">DINMENSDESVDVESRDLHSTNGGDTYDSELNADENESYSASSGDKSSEIGDDASDNGNNDGDAIDSEGFAVRKASSRIREINGIKITQMKQFVCNIHGLREKKHLTRFVHLHSVYRKISEADKARIDGLQTRGIRTCHIMGDGRMKSLFWTDGSSRSNYFCFGDVLTFDTTYQKNKYNYPLVVFSWCNHHSQTVIFGAALVSDETTETYKWMLNCFLECREGKQPKAVVTYGDGAMMEAIK</sequence>
<protein>
    <recommendedName>
        <fullName evidence="2">MULE transposase domain-containing protein</fullName>
    </recommendedName>
</protein>
<accession>A0A2K3L3Z6</accession>
<dbReference type="InterPro" id="IPR018289">
    <property type="entry name" value="MULE_transposase_dom"/>
</dbReference>
<dbReference type="Pfam" id="PF10551">
    <property type="entry name" value="MULE"/>
    <property type="match status" value="1"/>
</dbReference>
<comment type="caution">
    <text evidence="3">The sequence shown here is derived from an EMBL/GenBank/DDBJ whole genome shotgun (WGS) entry which is preliminary data.</text>
</comment>
<feature type="compositionally biased region" description="Acidic residues" evidence="1">
    <location>
        <begin position="1"/>
        <end position="12"/>
    </location>
</feature>
<reference evidence="3 4" key="2">
    <citation type="journal article" date="2017" name="Front. Plant Sci.">
        <title>Gene Classification and Mining of Molecular Markers Useful in Red Clover (Trifolium pratense) Breeding.</title>
        <authorList>
            <person name="Istvanek J."/>
            <person name="Dluhosova J."/>
            <person name="Dluhos P."/>
            <person name="Patkova L."/>
            <person name="Nedelnik J."/>
            <person name="Repkova J."/>
        </authorList>
    </citation>
    <scope>NUCLEOTIDE SEQUENCE [LARGE SCALE GENOMIC DNA]</scope>
    <source>
        <strain evidence="4">cv. Tatra</strain>
        <tissue evidence="3">Young leaves</tissue>
    </source>
</reference>
<feature type="region of interest" description="Disordered" evidence="1">
    <location>
        <begin position="1"/>
        <end position="66"/>
    </location>
</feature>
<gene>
    <name evidence="3" type="ORF">L195_g029143</name>
</gene>
<evidence type="ECO:0000256" key="1">
    <source>
        <dbReference type="SAM" id="MobiDB-lite"/>
    </source>
</evidence>
<proteinExistence type="predicted"/>
<name>A0A2K3L3Z6_TRIPR</name>
<reference evidence="3 4" key="1">
    <citation type="journal article" date="2014" name="Am. J. Bot.">
        <title>Genome assembly and annotation for red clover (Trifolium pratense; Fabaceae).</title>
        <authorList>
            <person name="Istvanek J."/>
            <person name="Jaros M."/>
            <person name="Krenek A."/>
            <person name="Repkova J."/>
        </authorList>
    </citation>
    <scope>NUCLEOTIDE SEQUENCE [LARGE SCALE GENOMIC DNA]</scope>
    <source>
        <strain evidence="4">cv. Tatra</strain>
        <tissue evidence="3">Young leaves</tissue>
    </source>
</reference>
<dbReference type="AlphaFoldDB" id="A0A2K3L3Z6"/>
<dbReference type="EMBL" id="ASHM01025742">
    <property type="protein sequence ID" value="PNX73244.1"/>
    <property type="molecule type" value="Genomic_DNA"/>
</dbReference>
<feature type="non-terminal residue" evidence="3">
    <location>
        <position position="1"/>
    </location>
</feature>